<dbReference type="SUPFAM" id="SSF51735">
    <property type="entry name" value="NAD(P)-binding Rossmann-fold domains"/>
    <property type="match status" value="1"/>
</dbReference>
<evidence type="ECO:0000256" key="1">
    <source>
        <dbReference type="ARBA" id="ARBA00022857"/>
    </source>
</evidence>
<sequence>MKAAIRDEHGLAFAERPRPVPGPEEVLVKVHAIALNRADLGVLAGHMHGSIGGAGTVLCMEWAGEAVEVGPEVKNIRIGDRIMGSGAAAAAEYTLADRGRAYPIPAGMSFERAVTLPVALQTMHDAVVVNGRLKPGESVLVMGASSGVGLMAMLIAKKMGAGLVVGTSTNAQRRTRLGEFGADLAVDTSDPAWPEQVLKATGGKGVDLVIDQLSGGTVNASMKAAAVLGRIVNVGRLAGARAEFDFDLHALKRIDYVGVTHRTRSNEEIREECRKTWADLAAGVTDGSLALPISATFPFARLGDAFAMMRANEHFGKIVVTMG</sequence>
<dbReference type="GO" id="GO:0016491">
    <property type="term" value="F:oxidoreductase activity"/>
    <property type="evidence" value="ECO:0007669"/>
    <property type="project" value="InterPro"/>
</dbReference>
<gene>
    <name evidence="3" type="ORF">FHP08_13525</name>
</gene>
<dbReference type="Pfam" id="PF08240">
    <property type="entry name" value="ADH_N"/>
    <property type="match status" value="1"/>
</dbReference>
<dbReference type="SUPFAM" id="SSF50129">
    <property type="entry name" value="GroES-like"/>
    <property type="match status" value="1"/>
</dbReference>
<proteinExistence type="predicted"/>
<reference evidence="3 4" key="1">
    <citation type="submission" date="2019-06" db="EMBL/GenBank/DDBJ databases">
        <title>Quisquiliibacterium sp. nov., isolated from a maize field.</title>
        <authorList>
            <person name="Lin S.-Y."/>
            <person name="Tsai C.-F."/>
            <person name="Young C.-C."/>
        </authorList>
    </citation>
    <scope>NUCLEOTIDE SEQUENCE [LARGE SCALE GENOMIC DNA]</scope>
    <source>
        <strain evidence="3 4">CC-CFT501</strain>
    </source>
</reference>
<dbReference type="Pfam" id="PF00107">
    <property type="entry name" value="ADH_zinc_N"/>
    <property type="match status" value="1"/>
</dbReference>
<evidence type="ECO:0000313" key="4">
    <source>
        <dbReference type="Proteomes" id="UP000321548"/>
    </source>
</evidence>
<dbReference type="InterPro" id="IPR013154">
    <property type="entry name" value="ADH-like_N"/>
</dbReference>
<evidence type="ECO:0000313" key="3">
    <source>
        <dbReference type="EMBL" id="TXL64752.1"/>
    </source>
</evidence>
<dbReference type="AlphaFoldDB" id="A0A5C8NUG9"/>
<dbReference type="OrthoDB" id="4190732at2"/>
<name>A0A5C8NUG9_9BURK</name>
<dbReference type="Proteomes" id="UP000321548">
    <property type="component" value="Unassembled WGS sequence"/>
</dbReference>
<comment type="caution">
    <text evidence="3">The sequence shown here is derived from an EMBL/GenBank/DDBJ whole genome shotgun (WGS) entry which is preliminary data.</text>
</comment>
<organism evidence="3 4">
    <name type="scientific">Zeimonas arvi</name>
    <dbReference type="NCBI Taxonomy" id="2498847"/>
    <lineage>
        <taxon>Bacteria</taxon>
        <taxon>Pseudomonadati</taxon>
        <taxon>Pseudomonadota</taxon>
        <taxon>Betaproteobacteria</taxon>
        <taxon>Burkholderiales</taxon>
        <taxon>Burkholderiaceae</taxon>
        <taxon>Zeimonas</taxon>
    </lineage>
</organism>
<dbReference type="InterPro" id="IPR011032">
    <property type="entry name" value="GroES-like_sf"/>
</dbReference>
<dbReference type="PANTHER" id="PTHR44154">
    <property type="entry name" value="QUINONE OXIDOREDUCTASE"/>
    <property type="match status" value="1"/>
</dbReference>
<protein>
    <submittedName>
        <fullName evidence="3">Zinc-binding dehydrogenase</fullName>
    </submittedName>
</protein>
<feature type="domain" description="Enoyl reductase (ER)" evidence="2">
    <location>
        <begin position="6"/>
        <end position="320"/>
    </location>
</feature>
<evidence type="ECO:0000259" key="2">
    <source>
        <dbReference type="SMART" id="SM00829"/>
    </source>
</evidence>
<dbReference type="InterPro" id="IPR013149">
    <property type="entry name" value="ADH-like_C"/>
</dbReference>
<dbReference type="PANTHER" id="PTHR44154:SF1">
    <property type="entry name" value="QUINONE OXIDOREDUCTASE"/>
    <property type="match status" value="1"/>
</dbReference>
<dbReference type="EMBL" id="VDUY01000005">
    <property type="protein sequence ID" value="TXL64752.1"/>
    <property type="molecule type" value="Genomic_DNA"/>
</dbReference>
<dbReference type="InterPro" id="IPR036291">
    <property type="entry name" value="NAD(P)-bd_dom_sf"/>
</dbReference>
<dbReference type="InterPro" id="IPR020843">
    <property type="entry name" value="ER"/>
</dbReference>
<keyword evidence="1" id="KW-0521">NADP</keyword>
<dbReference type="Gene3D" id="3.40.50.720">
    <property type="entry name" value="NAD(P)-binding Rossmann-like Domain"/>
    <property type="match status" value="1"/>
</dbReference>
<accession>A0A5C8NUG9</accession>
<dbReference type="Gene3D" id="3.90.180.10">
    <property type="entry name" value="Medium-chain alcohol dehydrogenases, catalytic domain"/>
    <property type="match status" value="1"/>
</dbReference>
<dbReference type="RefSeq" id="WP_147705001.1">
    <property type="nucleotide sequence ID" value="NZ_VDUY01000005.1"/>
</dbReference>
<keyword evidence="4" id="KW-1185">Reference proteome</keyword>
<dbReference type="InterPro" id="IPR051603">
    <property type="entry name" value="Zinc-ADH_QOR/CCCR"/>
</dbReference>
<dbReference type="SMART" id="SM00829">
    <property type="entry name" value="PKS_ER"/>
    <property type="match status" value="1"/>
</dbReference>